<proteinExistence type="predicted"/>
<accession>A0AAW4VZF0</accession>
<dbReference type="Pfam" id="PF16160">
    <property type="entry name" value="DUF4866"/>
    <property type="match status" value="1"/>
</dbReference>
<reference evidence="1 2" key="1">
    <citation type="submission" date="2021-10" db="EMBL/GenBank/DDBJ databases">
        <title>Anaerobic single-cell dispensing facilitates the cultivation of human gut bacteria.</title>
        <authorList>
            <person name="Afrizal A."/>
        </authorList>
    </citation>
    <scope>NUCLEOTIDE SEQUENCE [LARGE SCALE GENOMIC DNA]</scope>
    <source>
        <strain evidence="1 2">CLA-AA-H270</strain>
    </source>
</reference>
<comment type="caution">
    <text evidence="1">The sequence shown here is derived from an EMBL/GenBank/DDBJ whole genome shotgun (WGS) entry which is preliminary data.</text>
</comment>
<name>A0AAW4VZF0_9FIRM</name>
<organism evidence="1 2">
    <name type="scientific">Agathobaculum butyriciproducens</name>
    <dbReference type="NCBI Taxonomy" id="1628085"/>
    <lineage>
        <taxon>Bacteria</taxon>
        <taxon>Bacillati</taxon>
        <taxon>Bacillota</taxon>
        <taxon>Clostridia</taxon>
        <taxon>Eubacteriales</taxon>
        <taxon>Butyricicoccaceae</taxon>
        <taxon>Agathobaculum</taxon>
    </lineage>
</organism>
<dbReference type="AlphaFoldDB" id="A0AAW4VZF0"/>
<gene>
    <name evidence="1" type="ORF">LKD22_04380</name>
</gene>
<sequence>MASLFPREEHAEALFHRILSNPGAEQQLYETFCMEQENASFEDGGGAECSFAKALLQAYENRDISALTIALCNNTMFDLLRTAYLIPYRFHGKNGGNPRLLTDANGEVREEYRNAVSARELRKFHDIYRQHLSVPRAALYLADGSHLRHKYTKDMQVREMYSPSRRGVLTLYALPDTVEQGLTEAQAYNIVWDAFNEIQQRCPTAMVFYGQDTGYKLQKSHDELGVLLPLKEFEHNILHHLEQVDGIVLRCREEMIHQAGKDSLPL</sequence>
<keyword evidence="2" id="KW-1185">Reference proteome</keyword>
<dbReference type="EMBL" id="JAJEPX010000008">
    <property type="protein sequence ID" value="MCC2176371.1"/>
    <property type="molecule type" value="Genomic_DNA"/>
</dbReference>
<dbReference type="RefSeq" id="WP_118285405.1">
    <property type="nucleotide sequence ID" value="NZ_JAJEPX010000008.1"/>
</dbReference>
<dbReference type="Proteomes" id="UP001298753">
    <property type="component" value="Unassembled WGS sequence"/>
</dbReference>
<dbReference type="InterPro" id="IPR032357">
    <property type="entry name" value="DUF4866"/>
</dbReference>
<evidence type="ECO:0000313" key="2">
    <source>
        <dbReference type="Proteomes" id="UP001298753"/>
    </source>
</evidence>
<dbReference type="GeneID" id="98661066"/>
<protein>
    <submittedName>
        <fullName evidence="1">DUF4866 domain-containing protein</fullName>
    </submittedName>
</protein>
<evidence type="ECO:0000313" key="1">
    <source>
        <dbReference type="EMBL" id="MCC2176371.1"/>
    </source>
</evidence>